<evidence type="ECO:0000256" key="4">
    <source>
        <dbReference type="ARBA" id="ARBA00022630"/>
    </source>
</evidence>
<keyword evidence="6" id="KW-0274">FAD</keyword>
<evidence type="ECO:0000313" key="12">
    <source>
        <dbReference type="EnsemblPlants" id="KEH17604"/>
    </source>
</evidence>
<feature type="domain" description="FAD-binding PCMH-type" evidence="10">
    <location>
        <begin position="1"/>
        <end position="175"/>
    </location>
</feature>
<keyword evidence="7" id="KW-0560">Oxidoreductase</keyword>
<name>A0A072TJ62_MEDTR</name>
<reference evidence="12" key="3">
    <citation type="submission" date="2015-06" db="UniProtKB">
        <authorList>
            <consortium name="EnsemblPlants"/>
        </authorList>
    </citation>
    <scope>IDENTIFICATION</scope>
    <source>
        <strain evidence="12">cv. Jemalong A17</strain>
    </source>
</reference>
<dbReference type="FunFam" id="3.30.465.10:FF:000021">
    <property type="entry name" value="Cytokinin dehydrogenase 1"/>
    <property type="match status" value="1"/>
</dbReference>
<dbReference type="InterPro" id="IPR016164">
    <property type="entry name" value="FAD-linked_Oxase-like_C"/>
</dbReference>
<dbReference type="Pfam" id="PF09265">
    <property type="entry name" value="Cytokin-bind"/>
    <property type="match status" value="1"/>
</dbReference>
<dbReference type="SUPFAM" id="SSF55103">
    <property type="entry name" value="FAD-linked oxidases, C-terminal domain"/>
    <property type="match status" value="1"/>
</dbReference>
<sequence length="280" mass="31187">MAVMYPKSVSDIATTIKHIWHMGHSSHLTVAARGHGHSLQGQSQTHGGIVIKMESLKVPEMQIHVGNSSPYVDVSGGELWINILHETLKYGLAPRSWTDYLHLTVGGTLSNAGVSGQAFKHGPQISNVQQLEIVTGTGEVVNCSEKQNEELFQSVLGGLGQFGIITRARILLEPAPSMVKWIRVLYSDFTEFTRDQERLISEENAFDYIEGFVIINRTGLLNNWRSSFNPQDPVQASHFKSDGKTLFCLELAKYFNFQQINIVNQVGHQELILKCNVSIN</sequence>
<dbReference type="Proteomes" id="UP000002051">
    <property type="component" value="Unassembled WGS sequence"/>
</dbReference>
<dbReference type="InterPro" id="IPR036318">
    <property type="entry name" value="FAD-bd_PCMH-like_sf"/>
</dbReference>
<dbReference type="InterPro" id="IPR016170">
    <property type="entry name" value="Cytok_DH_C_sf"/>
</dbReference>
<dbReference type="InterPro" id="IPR016169">
    <property type="entry name" value="FAD-bd_PCMH_sub2"/>
</dbReference>
<reference evidence="11 13" key="1">
    <citation type="journal article" date="2011" name="Nature">
        <title>The Medicago genome provides insight into the evolution of rhizobial symbioses.</title>
        <authorList>
            <person name="Young N.D."/>
            <person name="Debelle F."/>
            <person name="Oldroyd G.E."/>
            <person name="Geurts R."/>
            <person name="Cannon S.B."/>
            <person name="Udvardi M.K."/>
            <person name="Benedito V.A."/>
            <person name="Mayer K.F."/>
            <person name="Gouzy J."/>
            <person name="Schoof H."/>
            <person name="Van de Peer Y."/>
            <person name="Proost S."/>
            <person name="Cook D.R."/>
            <person name="Meyers B.C."/>
            <person name="Spannagl M."/>
            <person name="Cheung F."/>
            <person name="De Mita S."/>
            <person name="Krishnakumar V."/>
            <person name="Gundlach H."/>
            <person name="Zhou S."/>
            <person name="Mudge J."/>
            <person name="Bharti A.K."/>
            <person name="Murray J.D."/>
            <person name="Naoumkina M.A."/>
            <person name="Rosen B."/>
            <person name="Silverstein K.A."/>
            <person name="Tang H."/>
            <person name="Rombauts S."/>
            <person name="Zhao P.X."/>
            <person name="Zhou P."/>
            <person name="Barbe V."/>
            <person name="Bardou P."/>
            <person name="Bechner M."/>
            <person name="Bellec A."/>
            <person name="Berger A."/>
            <person name="Berges H."/>
            <person name="Bidwell S."/>
            <person name="Bisseling T."/>
            <person name="Choisne N."/>
            <person name="Couloux A."/>
            <person name="Denny R."/>
            <person name="Deshpande S."/>
            <person name="Dai X."/>
            <person name="Doyle J.J."/>
            <person name="Dudez A.M."/>
            <person name="Farmer A.D."/>
            <person name="Fouteau S."/>
            <person name="Franken C."/>
            <person name="Gibelin C."/>
            <person name="Gish J."/>
            <person name="Goldstein S."/>
            <person name="Gonzalez A.J."/>
            <person name="Green P.J."/>
            <person name="Hallab A."/>
            <person name="Hartog M."/>
            <person name="Hua A."/>
            <person name="Humphray S.J."/>
            <person name="Jeong D.H."/>
            <person name="Jing Y."/>
            <person name="Jocker A."/>
            <person name="Kenton S.M."/>
            <person name="Kim D.J."/>
            <person name="Klee K."/>
            <person name="Lai H."/>
            <person name="Lang C."/>
            <person name="Lin S."/>
            <person name="Macmil S.L."/>
            <person name="Magdelenat G."/>
            <person name="Matthews L."/>
            <person name="McCorrison J."/>
            <person name="Monaghan E.L."/>
            <person name="Mun J.H."/>
            <person name="Najar F.Z."/>
            <person name="Nicholson C."/>
            <person name="Noirot C."/>
            <person name="O'Bleness M."/>
            <person name="Paule C.R."/>
            <person name="Poulain J."/>
            <person name="Prion F."/>
            <person name="Qin B."/>
            <person name="Qu C."/>
            <person name="Retzel E.F."/>
            <person name="Riddle C."/>
            <person name="Sallet E."/>
            <person name="Samain S."/>
            <person name="Samson N."/>
            <person name="Sanders I."/>
            <person name="Saurat O."/>
            <person name="Scarpelli C."/>
            <person name="Schiex T."/>
            <person name="Segurens B."/>
            <person name="Severin A.J."/>
            <person name="Sherrier D.J."/>
            <person name="Shi R."/>
            <person name="Sims S."/>
            <person name="Singer S.R."/>
            <person name="Sinharoy S."/>
            <person name="Sterck L."/>
            <person name="Viollet A."/>
            <person name="Wang B.B."/>
            <person name="Wang K."/>
            <person name="Wang M."/>
            <person name="Wang X."/>
            <person name="Warfsmann J."/>
            <person name="Weissenbach J."/>
            <person name="White D.D."/>
            <person name="White J.D."/>
            <person name="Wiley G.B."/>
            <person name="Wincker P."/>
            <person name="Xing Y."/>
            <person name="Yang L."/>
            <person name="Yao Z."/>
            <person name="Ying F."/>
            <person name="Zhai J."/>
            <person name="Zhou L."/>
            <person name="Zuber A."/>
            <person name="Denarie J."/>
            <person name="Dixon R.A."/>
            <person name="May G.D."/>
            <person name="Schwartz D.C."/>
            <person name="Rogers J."/>
            <person name="Quetier F."/>
            <person name="Town C.D."/>
            <person name="Roe B.A."/>
        </authorList>
    </citation>
    <scope>NUCLEOTIDE SEQUENCE [LARGE SCALE GENOMIC DNA]</scope>
    <source>
        <strain evidence="11">A17</strain>
        <strain evidence="12 13">cv. Jemalong A17</strain>
    </source>
</reference>
<dbReference type="HOGENOM" id="CLU_024955_0_0_1"/>
<evidence type="ECO:0000256" key="7">
    <source>
        <dbReference type="ARBA" id="ARBA00023002"/>
    </source>
</evidence>
<keyword evidence="4" id="KW-0285">Flavoprotein</keyword>
<dbReference type="PROSITE" id="PS51387">
    <property type="entry name" value="FAD_PCMH"/>
    <property type="match status" value="1"/>
</dbReference>
<dbReference type="EnsemblPlants" id="KEH17604">
    <property type="protein sequence ID" value="KEH17604"/>
    <property type="gene ID" value="MTR_0005s0070"/>
</dbReference>
<dbReference type="InterPro" id="IPR015345">
    <property type="entry name" value="Cytokinin_DH_FAD/cytokin-bd"/>
</dbReference>
<dbReference type="InterPro" id="IPR016166">
    <property type="entry name" value="FAD-bd_PCMH"/>
</dbReference>
<dbReference type="GO" id="GO:0016491">
    <property type="term" value="F:oxidoreductase activity"/>
    <property type="evidence" value="ECO:0000318"/>
    <property type="project" value="GO_Central"/>
</dbReference>
<comment type="similarity">
    <text evidence="2">Belongs to the oxygen-dependent FAD-linked oxidoreductase family.</text>
</comment>
<keyword evidence="13" id="KW-1185">Reference proteome</keyword>
<dbReference type="InterPro" id="IPR050432">
    <property type="entry name" value="FAD-linked_Oxidoreductases_BP"/>
</dbReference>
<keyword evidence="5" id="KW-0732">Signal</keyword>
<dbReference type="EMBL" id="KL402730">
    <property type="protein sequence ID" value="KEH17604.1"/>
    <property type="molecule type" value="Genomic_DNA"/>
</dbReference>
<dbReference type="Gene3D" id="3.30.465.10">
    <property type="match status" value="1"/>
</dbReference>
<accession>A0A072TJ62</accession>
<protein>
    <recommendedName>
        <fullName evidence="3">cytokinin dehydrogenase</fullName>
        <ecNumber evidence="3">1.5.99.12</ecNumber>
    </recommendedName>
</protein>
<evidence type="ECO:0000256" key="6">
    <source>
        <dbReference type="ARBA" id="ARBA00022827"/>
    </source>
</evidence>
<evidence type="ECO:0000256" key="2">
    <source>
        <dbReference type="ARBA" id="ARBA00005466"/>
    </source>
</evidence>
<dbReference type="AlphaFoldDB" id="A0A072TJ62"/>
<dbReference type="Gene3D" id="3.40.462.10">
    <property type="entry name" value="FAD-linked oxidases, C-terminal domain"/>
    <property type="match status" value="1"/>
</dbReference>
<evidence type="ECO:0000256" key="8">
    <source>
        <dbReference type="ARBA" id="ARBA00023180"/>
    </source>
</evidence>
<proteinExistence type="inferred from homology"/>
<dbReference type="STRING" id="3880.A0A072TJ62"/>
<evidence type="ECO:0000256" key="1">
    <source>
        <dbReference type="ARBA" id="ARBA00001974"/>
    </source>
</evidence>
<dbReference type="PANTHER" id="PTHR13878">
    <property type="entry name" value="GULONOLACTONE OXIDASE"/>
    <property type="match status" value="1"/>
</dbReference>
<comment type="cofactor">
    <cofactor evidence="1">
        <name>FAD</name>
        <dbReference type="ChEBI" id="CHEBI:57692"/>
    </cofactor>
</comment>
<evidence type="ECO:0000313" key="11">
    <source>
        <dbReference type="EMBL" id="KEH17604.1"/>
    </source>
</evidence>
<evidence type="ECO:0000256" key="5">
    <source>
        <dbReference type="ARBA" id="ARBA00022729"/>
    </source>
</evidence>
<dbReference type="SUPFAM" id="SSF56176">
    <property type="entry name" value="FAD-binding/transporter-associated domain-like"/>
    <property type="match status" value="1"/>
</dbReference>
<dbReference type="InterPro" id="IPR016167">
    <property type="entry name" value="FAD-bd_PCMH_sub1"/>
</dbReference>
<evidence type="ECO:0000259" key="10">
    <source>
        <dbReference type="PROSITE" id="PS51387"/>
    </source>
</evidence>
<gene>
    <name evidence="12" type="primary">25479455</name>
    <name evidence="11" type="ORF">MTR_0005s0070</name>
</gene>
<dbReference type="Pfam" id="PF01565">
    <property type="entry name" value="FAD_binding_4"/>
    <property type="match status" value="1"/>
</dbReference>
<dbReference type="Gene3D" id="3.30.43.10">
    <property type="entry name" value="Uridine Diphospho-n-acetylenolpyruvylglucosamine Reductase, domain 2"/>
    <property type="match status" value="1"/>
</dbReference>
<evidence type="ECO:0000256" key="9">
    <source>
        <dbReference type="ARBA" id="ARBA00048224"/>
    </source>
</evidence>
<organism evidence="11 13">
    <name type="scientific">Medicago truncatula</name>
    <name type="common">Barrel medic</name>
    <name type="synonym">Medicago tribuloides</name>
    <dbReference type="NCBI Taxonomy" id="3880"/>
    <lineage>
        <taxon>Eukaryota</taxon>
        <taxon>Viridiplantae</taxon>
        <taxon>Streptophyta</taxon>
        <taxon>Embryophyta</taxon>
        <taxon>Tracheophyta</taxon>
        <taxon>Spermatophyta</taxon>
        <taxon>Magnoliopsida</taxon>
        <taxon>eudicotyledons</taxon>
        <taxon>Gunneridae</taxon>
        <taxon>Pentapetalae</taxon>
        <taxon>rosids</taxon>
        <taxon>fabids</taxon>
        <taxon>Fabales</taxon>
        <taxon>Fabaceae</taxon>
        <taxon>Papilionoideae</taxon>
        <taxon>50 kb inversion clade</taxon>
        <taxon>NPAAA clade</taxon>
        <taxon>Hologalegina</taxon>
        <taxon>IRL clade</taxon>
        <taxon>Trifolieae</taxon>
        <taxon>Medicago</taxon>
    </lineage>
</organism>
<dbReference type="GO" id="GO:0009690">
    <property type="term" value="P:cytokinin metabolic process"/>
    <property type="evidence" value="ECO:0007669"/>
    <property type="project" value="InterPro"/>
</dbReference>
<dbReference type="GO" id="GO:0019139">
    <property type="term" value="F:cytokinin dehydrogenase activity"/>
    <property type="evidence" value="ECO:0007669"/>
    <property type="project" value="UniProtKB-EC"/>
</dbReference>
<evidence type="ECO:0000313" key="13">
    <source>
        <dbReference type="Proteomes" id="UP000002051"/>
    </source>
</evidence>
<comment type="catalytic activity">
    <reaction evidence="9">
        <text>N(6)-dimethylallyladenine + A + H2O = 3-methyl-2-butenal + adenine + AH2</text>
        <dbReference type="Rhea" id="RHEA:13625"/>
        <dbReference type="ChEBI" id="CHEBI:13193"/>
        <dbReference type="ChEBI" id="CHEBI:15377"/>
        <dbReference type="ChEBI" id="CHEBI:15825"/>
        <dbReference type="ChEBI" id="CHEBI:16708"/>
        <dbReference type="ChEBI" id="CHEBI:17499"/>
        <dbReference type="ChEBI" id="CHEBI:17660"/>
        <dbReference type="EC" id="1.5.99.12"/>
    </reaction>
</comment>
<keyword evidence="8" id="KW-0325">Glycoprotein</keyword>
<dbReference type="PANTHER" id="PTHR13878:SF53">
    <property type="entry name" value="CYTOKININ DEHYDROGENASE 6"/>
    <property type="match status" value="1"/>
</dbReference>
<reference evidence="11 13" key="2">
    <citation type="journal article" date="2014" name="BMC Genomics">
        <title>An improved genome release (version Mt4.0) for the model legume Medicago truncatula.</title>
        <authorList>
            <person name="Tang H."/>
            <person name="Krishnakumar V."/>
            <person name="Bidwell S."/>
            <person name="Rosen B."/>
            <person name="Chan A."/>
            <person name="Zhou S."/>
            <person name="Gentzbittel L."/>
            <person name="Childs K.L."/>
            <person name="Yandell M."/>
            <person name="Gundlach H."/>
            <person name="Mayer K.F."/>
            <person name="Schwartz D.C."/>
            <person name="Town C.D."/>
        </authorList>
    </citation>
    <scope>GENOME REANNOTATION</scope>
    <source>
        <strain evidence="11">A17</strain>
        <strain evidence="12 13">cv. Jemalong A17</strain>
    </source>
</reference>
<evidence type="ECO:0000256" key="3">
    <source>
        <dbReference type="ARBA" id="ARBA00011928"/>
    </source>
</evidence>
<dbReference type="InterPro" id="IPR006094">
    <property type="entry name" value="Oxid_FAD_bind_N"/>
</dbReference>
<dbReference type="GO" id="GO:0071949">
    <property type="term" value="F:FAD binding"/>
    <property type="evidence" value="ECO:0007669"/>
    <property type="project" value="InterPro"/>
</dbReference>
<dbReference type="EC" id="1.5.99.12" evidence="3"/>